<proteinExistence type="predicted"/>
<dbReference type="Pfam" id="PF20135">
    <property type="entry name" value="DUF6525"/>
    <property type="match status" value="1"/>
</dbReference>
<sequence length="115" mass="13087">MGQNLATSLKCRRRRCPMQRYDGLPPELRAWLAGAALPWSPHSALRLWSRALREAQGDAGSARARLDRTERRMLERDRLTIWGRSYPRPAGLDETGEALPAGRRKGPVFRGRHQS</sequence>
<accession>A0A212ABB5</accession>
<dbReference type="OrthoDB" id="7658988at2"/>
<comment type="caution">
    <text evidence="2">The sequence shown here is derived from an EMBL/GenBank/DDBJ whole genome shotgun (WGS) entry which is preliminary data.</text>
</comment>
<feature type="region of interest" description="Disordered" evidence="1">
    <location>
        <begin position="88"/>
        <end position="115"/>
    </location>
</feature>
<dbReference type="EMBL" id="NIPW01000015">
    <property type="protein sequence ID" value="OWJ77921.1"/>
    <property type="molecule type" value="Genomic_DNA"/>
</dbReference>
<gene>
    <name evidence="2" type="ORF">CDV49_10410</name>
</gene>
<keyword evidence="3" id="KW-1185">Reference proteome</keyword>
<protein>
    <submittedName>
        <fullName evidence="2">Uncharacterized protein</fullName>
    </submittedName>
</protein>
<evidence type="ECO:0000313" key="3">
    <source>
        <dbReference type="Proteomes" id="UP000196878"/>
    </source>
</evidence>
<feature type="compositionally biased region" description="Basic residues" evidence="1">
    <location>
        <begin position="102"/>
        <end position="115"/>
    </location>
</feature>
<evidence type="ECO:0000313" key="2">
    <source>
        <dbReference type="EMBL" id="OWJ77921.1"/>
    </source>
</evidence>
<name>A0A212ABB5_9RHOB</name>
<dbReference type="AlphaFoldDB" id="A0A212ABB5"/>
<dbReference type="Proteomes" id="UP000196878">
    <property type="component" value="Unassembled WGS sequence"/>
</dbReference>
<evidence type="ECO:0000256" key="1">
    <source>
        <dbReference type="SAM" id="MobiDB-lite"/>
    </source>
</evidence>
<dbReference type="InterPro" id="IPR045386">
    <property type="entry name" value="DUF6525"/>
</dbReference>
<organism evidence="2 3">
    <name type="scientific">Haematobacter genomosp. 1</name>
    <dbReference type="NCBI Taxonomy" id="366618"/>
    <lineage>
        <taxon>Bacteria</taxon>
        <taxon>Pseudomonadati</taxon>
        <taxon>Pseudomonadota</taxon>
        <taxon>Alphaproteobacteria</taxon>
        <taxon>Rhodobacterales</taxon>
        <taxon>Paracoccaceae</taxon>
        <taxon>Haematobacter</taxon>
    </lineage>
</organism>
<reference evidence="2 3" key="1">
    <citation type="submission" date="2016-12" db="EMBL/GenBank/DDBJ databases">
        <title>Comparison of Traditional DNA-DNA Hybridization with In Silico Genomic Analysis.</title>
        <authorList>
            <person name="Nicholson A.C."/>
            <person name="Humrighouse B.W."/>
            <person name="Graziano J."/>
            <person name="Lasker B."/>
            <person name="Whitney A.M."/>
            <person name="Mcquiston J.R."/>
        </authorList>
    </citation>
    <scope>NUCLEOTIDE SEQUENCE [LARGE SCALE GENOMIC DNA]</scope>
    <source>
        <strain evidence="2 3">H2240</strain>
    </source>
</reference>